<dbReference type="AlphaFoldDB" id="A0A067Z677"/>
<dbReference type="HOGENOM" id="CLU_027938_0_2_5"/>
<protein>
    <submittedName>
        <fullName evidence="9">Putative 1-acyl-sn-glycerol-3-phosphate acyltransferase</fullName>
        <ecNumber evidence="9">2.3.1.51</ecNumber>
    </submittedName>
</protein>
<keyword evidence="2" id="KW-0444">Lipid biosynthesis</keyword>
<feature type="domain" description="Phospholipid/glycerol acyltransferase" evidence="8">
    <location>
        <begin position="114"/>
        <end position="236"/>
    </location>
</feature>
<comment type="pathway">
    <text evidence="1">Lipid metabolism.</text>
</comment>
<dbReference type="PANTHER" id="PTHR10434:SF64">
    <property type="entry name" value="1-ACYL-SN-GLYCEROL-3-PHOSPHATE ACYLTRANSFERASE-RELATED"/>
    <property type="match status" value="1"/>
</dbReference>
<evidence type="ECO:0000313" key="10">
    <source>
        <dbReference type="Proteomes" id="UP000031656"/>
    </source>
</evidence>
<evidence type="ECO:0000256" key="1">
    <source>
        <dbReference type="ARBA" id="ARBA00005189"/>
    </source>
</evidence>
<keyword evidence="7" id="KW-1133">Transmembrane helix</keyword>
<dbReference type="EC" id="2.3.1.51" evidence="9"/>
<reference evidence="9 10" key="1">
    <citation type="journal article" date="2015" name="Appl. Microbiol. Biotechnol.">
        <title>The consequence of an additional NADH dehydrogenase paralog on the growth of Gluconobacter oxydans DSM3504.</title>
        <authorList>
            <person name="Kostner D."/>
            <person name="Luchterhand B."/>
            <person name="Junker A."/>
            <person name="Volland S."/>
            <person name="Daniel R."/>
            <person name="Buchs J."/>
            <person name="Liebl W."/>
            <person name="Ehrenreich A."/>
        </authorList>
    </citation>
    <scope>NUCLEOTIDE SEQUENCE [LARGE SCALE GENOMIC DNA]</scope>
    <source>
        <strain evidence="9">DSM 3504</strain>
    </source>
</reference>
<keyword evidence="3 9" id="KW-0808">Transferase</keyword>
<proteinExistence type="predicted"/>
<dbReference type="PANTHER" id="PTHR10434">
    <property type="entry name" value="1-ACYL-SN-GLYCEROL-3-PHOSPHATE ACYLTRANSFERASE"/>
    <property type="match status" value="1"/>
</dbReference>
<evidence type="ECO:0000256" key="3">
    <source>
        <dbReference type="ARBA" id="ARBA00022679"/>
    </source>
</evidence>
<dbReference type="GO" id="GO:0006654">
    <property type="term" value="P:phosphatidic acid biosynthetic process"/>
    <property type="evidence" value="ECO:0007669"/>
    <property type="project" value="TreeGrafter"/>
</dbReference>
<dbReference type="GO" id="GO:0003841">
    <property type="term" value="F:1-acylglycerol-3-phosphate O-acyltransferase activity"/>
    <property type="evidence" value="ECO:0007669"/>
    <property type="project" value="UniProtKB-EC"/>
</dbReference>
<dbReference type="SMART" id="SM00563">
    <property type="entry name" value="PlsC"/>
    <property type="match status" value="1"/>
</dbReference>
<dbReference type="Proteomes" id="UP000031656">
    <property type="component" value="Chromosome"/>
</dbReference>
<evidence type="ECO:0000256" key="5">
    <source>
        <dbReference type="ARBA" id="ARBA00023315"/>
    </source>
</evidence>
<keyword evidence="4" id="KW-0443">Lipid metabolism</keyword>
<evidence type="ECO:0000256" key="7">
    <source>
        <dbReference type="SAM" id="Phobius"/>
    </source>
</evidence>
<gene>
    <name evidence="9" type="ORF">GLS_c21220</name>
</gene>
<dbReference type="SUPFAM" id="SSF69593">
    <property type="entry name" value="Glycerol-3-phosphate (1)-acyltransferase"/>
    <property type="match status" value="1"/>
</dbReference>
<evidence type="ECO:0000313" key="9">
    <source>
        <dbReference type="EMBL" id="AHK71993.1"/>
    </source>
</evidence>
<feature type="region of interest" description="Disordered" evidence="6">
    <location>
        <begin position="1"/>
        <end position="31"/>
    </location>
</feature>
<dbReference type="InterPro" id="IPR002123">
    <property type="entry name" value="Plipid/glycerol_acylTrfase"/>
</dbReference>
<dbReference type="CDD" id="cd07989">
    <property type="entry name" value="LPLAT_AGPAT-like"/>
    <property type="match status" value="1"/>
</dbReference>
<accession>A0A067Z677</accession>
<dbReference type="GeneID" id="56906348"/>
<dbReference type="KEGG" id="goy:GLS_c21220"/>
<name>A0A067Z677_GLUOY</name>
<organism evidence="9 10">
    <name type="scientific">Gluconobacter oxydans DSM 3504</name>
    <dbReference type="NCBI Taxonomy" id="1288313"/>
    <lineage>
        <taxon>Bacteria</taxon>
        <taxon>Pseudomonadati</taxon>
        <taxon>Pseudomonadota</taxon>
        <taxon>Alphaproteobacteria</taxon>
        <taxon>Acetobacterales</taxon>
        <taxon>Acetobacteraceae</taxon>
        <taxon>Gluconobacter</taxon>
    </lineage>
</organism>
<keyword evidence="7" id="KW-0812">Transmembrane</keyword>
<evidence type="ECO:0000259" key="8">
    <source>
        <dbReference type="SMART" id="SM00563"/>
    </source>
</evidence>
<evidence type="ECO:0000256" key="6">
    <source>
        <dbReference type="SAM" id="MobiDB-lite"/>
    </source>
</evidence>
<feature type="transmembrane region" description="Helical" evidence="7">
    <location>
        <begin position="47"/>
        <end position="67"/>
    </location>
</feature>
<dbReference type="RefSeq" id="WP_041112213.1">
    <property type="nucleotide sequence ID" value="NZ_CP004373.1"/>
</dbReference>
<dbReference type="EMBL" id="CP004373">
    <property type="protein sequence ID" value="AHK71993.1"/>
    <property type="molecule type" value="Genomic_DNA"/>
</dbReference>
<keyword evidence="5 9" id="KW-0012">Acyltransferase</keyword>
<sequence>MSHRDAKTPNGRRGHNRPVLEGNPDFPASQPTTSTTLYSRLRCAGRLSLVLIWAFWACSMQAILVRLPGRLKIMMPRIFWKGVCRILGIRIRVIGHSAGGVRTARDVREGKRPVVFVANHCSWLDIAIIGSTLPVVFVAKGEVGKWPLIGTASRLGRTIFVSRNRQETGRELHDMAARLWDGDDIVLFPEGTSSDGSRVLPFLSSFFAVAKPGRLEQVGMPKAPPVLIQPVSVVYDSLEGLPVGRSRRNVFSWYGDMDLAPHLWSFGQWRSMGASLMLHDPITPDDFRSRKDLSRATFEAVNNGAAELRRGQPKVTES</sequence>
<dbReference type="Pfam" id="PF01553">
    <property type="entry name" value="Acyltransferase"/>
    <property type="match status" value="1"/>
</dbReference>
<evidence type="ECO:0000256" key="4">
    <source>
        <dbReference type="ARBA" id="ARBA00023098"/>
    </source>
</evidence>
<keyword evidence="7" id="KW-0472">Membrane</keyword>
<evidence type="ECO:0000256" key="2">
    <source>
        <dbReference type="ARBA" id="ARBA00022516"/>
    </source>
</evidence>